<dbReference type="AlphaFoldDB" id="A0A8T0IZR0"/>
<evidence type="ECO:0000256" key="6">
    <source>
        <dbReference type="ARBA" id="ARBA00023242"/>
    </source>
</evidence>
<feature type="compositionally biased region" description="Low complexity" evidence="8">
    <location>
        <begin position="623"/>
        <end position="639"/>
    </location>
</feature>
<dbReference type="PANTHER" id="PTHR45967:SF28">
    <property type="entry name" value="BASIC-LEUCINE ZIPPER (BZIP) TRANSCRIPTION FACTOR FAMILY PROTEIN"/>
    <property type="match status" value="1"/>
</dbReference>
<dbReference type="PANTHER" id="PTHR45967">
    <property type="entry name" value="G-BOX-BINDING FACTOR 3-RELATED"/>
    <property type="match status" value="1"/>
</dbReference>
<evidence type="ECO:0000256" key="4">
    <source>
        <dbReference type="ARBA" id="ARBA00023125"/>
    </source>
</evidence>
<feature type="compositionally biased region" description="Low complexity" evidence="8">
    <location>
        <begin position="54"/>
        <end position="63"/>
    </location>
</feature>
<evidence type="ECO:0000256" key="2">
    <source>
        <dbReference type="ARBA" id="ARBA00007163"/>
    </source>
</evidence>
<evidence type="ECO:0000256" key="5">
    <source>
        <dbReference type="ARBA" id="ARBA00023163"/>
    </source>
</evidence>
<feature type="compositionally biased region" description="Basic and acidic residues" evidence="8">
    <location>
        <begin position="1"/>
        <end position="28"/>
    </location>
</feature>
<keyword evidence="11" id="KW-1185">Reference proteome</keyword>
<feature type="compositionally biased region" description="Low complexity" evidence="8">
    <location>
        <begin position="595"/>
        <end position="604"/>
    </location>
</feature>
<dbReference type="GO" id="GO:0005634">
    <property type="term" value="C:nucleus"/>
    <property type="evidence" value="ECO:0007669"/>
    <property type="project" value="UniProtKB-SubCell"/>
</dbReference>
<evidence type="ECO:0000313" key="11">
    <source>
        <dbReference type="Proteomes" id="UP000822688"/>
    </source>
</evidence>
<dbReference type="SMART" id="SM00338">
    <property type="entry name" value="BRLZ"/>
    <property type="match status" value="1"/>
</dbReference>
<dbReference type="PROSITE" id="PS50217">
    <property type="entry name" value="BZIP"/>
    <property type="match status" value="1"/>
</dbReference>
<keyword evidence="4" id="KW-0238">DNA-binding</keyword>
<comment type="similarity">
    <text evidence="2">Belongs to the bZIP family.</text>
</comment>
<evidence type="ECO:0000259" key="9">
    <source>
        <dbReference type="PROSITE" id="PS50217"/>
    </source>
</evidence>
<keyword evidence="5" id="KW-0804">Transcription</keyword>
<dbReference type="InterPro" id="IPR004827">
    <property type="entry name" value="bZIP"/>
</dbReference>
<dbReference type="InterPro" id="IPR045314">
    <property type="entry name" value="bZIP_plant_GBF1"/>
</dbReference>
<name>A0A8T0IZR0_CERPU</name>
<dbReference type="GO" id="GO:0003700">
    <property type="term" value="F:DNA-binding transcription factor activity"/>
    <property type="evidence" value="ECO:0007669"/>
    <property type="project" value="InterPro"/>
</dbReference>
<feature type="compositionally biased region" description="Basic and acidic residues" evidence="8">
    <location>
        <begin position="116"/>
        <end position="127"/>
    </location>
</feature>
<evidence type="ECO:0000313" key="10">
    <source>
        <dbReference type="EMBL" id="KAG0588462.1"/>
    </source>
</evidence>
<keyword evidence="6" id="KW-0539">Nucleus</keyword>
<comment type="subcellular location">
    <subcellularLocation>
        <location evidence="1">Nucleus</location>
    </subcellularLocation>
</comment>
<sequence>MEASGEVKKEPASLAAHRDALAGKEGGRLIKRKRAASESEQGQKRSHGVNAMNSSSRAPPSKSKSAKDTGVVNSTAGKRKRASSTAEEVDPVDDSALNAAQALFELFGGSGTSQKDSPDHKSCDADGVKWAGKKSRSSRSKKADDCACKLSSSSTTSATVTDIPEVLDSSASHNHHVAVSITFPAGVETVNLEDESEADADAKSTDMSPYGLSFDRGHRLLSQSSVESTLLDSRAESPSSPLRVLRPEAPLLPKLEEELMLQFGFQRQTPVRPVVKPAILRKPKAEEICAVESDELKEVKIALNKVQRRKPRAPTSKGQPLLLQGDVLDVPITSSATVLKECIEENKFQVPITLNLFEPVKLETGRVKLEGRELYQTGSSTQGRLRTALSEAEKEARRLRRVQANRESARQTIRRKQVLCEELARKAGELQTEKENLAQSLEQKNKELRNHQEINRHLKEQIVLQAGSAEAPLSSTKASDAASPVPPTGPIQGMPMIPYWWAFALAQMAAATQSATPPQMGEPGAAPAAPDMNSVIAATVAAFNNGAGMNPNMWMNMMSGMPTMPNIPTMPNMSTMPSMPNMSGNKLQIPGAVAAEAEQQAQQQPTLAHSAARPTPTLDSAPHKPAASMAAAQPVQPQALGRSAMTMSGHPHAGGLSSSSPMKSGILNVDPSVTMSRPHMNGSMKIPAVIPSNPSSRGKYQTGLVNGGPSPLIRSSSGTLIRSSSGMSQMSHIPQMSQMHASADGMPSTSTNLSLGLATHQSLPGRMDQQMRKPVSASANLRFFPTIGNGVQGFLGPRVGAYQSEAAALATEARRRRRELKRTKSLQSQLQQEKKLASVKSL</sequence>
<feature type="region of interest" description="Disordered" evidence="8">
    <location>
        <begin position="813"/>
        <end position="842"/>
    </location>
</feature>
<dbReference type="InterPro" id="IPR044827">
    <property type="entry name" value="GBF-like"/>
</dbReference>
<evidence type="ECO:0000256" key="1">
    <source>
        <dbReference type="ARBA" id="ARBA00004123"/>
    </source>
</evidence>
<gene>
    <name evidence="10" type="ORF">KC19_2G244800</name>
</gene>
<feature type="domain" description="BZIP" evidence="9">
    <location>
        <begin position="395"/>
        <end position="458"/>
    </location>
</feature>
<evidence type="ECO:0000256" key="7">
    <source>
        <dbReference type="SAM" id="Coils"/>
    </source>
</evidence>
<accession>A0A8T0IZR0</accession>
<organism evidence="10 11">
    <name type="scientific">Ceratodon purpureus</name>
    <name type="common">Fire moss</name>
    <name type="synonym">Dicranum purpureum</name>
    <dbReference type="NCBI Taxonomy" id="3225"/>
    <lineage>
        <taxon>Eukaryota</taxon>
        <taxon>Viridiplantae</taxon>
        <taxon>Streptophyta</taxon>
        <taxon>Embryophyta</taxon>
        <taxon>Bryophyta</taxon>
        <taxon>Bryophytina</taxon>
        <taxon>Bryopsida</taxon>
        <taxon>Dicranidae</taxon>
        <taxon>Pseudoditrichales</taxon>
        <taxon>Ditrichaceae</taxon>
        <taxon>Ceratodon</taxon>
    </lineage>
</organism>
<proteinExistence type="inferred from homology"/>
<keyword evidence="3" id="KW-0805">Transcription regulation</keyword>
<dbReference type="Proteomes" id="UP000822688">
    <property type="component" value="Chromosome 2"/>
</dbReference>
<dbReference type="CDD" id="cd14702">
    <property type="entry name" value="bZIP_plant_GBF1"/>
    <property type="match status" value="1"/>
</dbReference>
<dbReference type="GO" id="GO:0043565">
    <property type="term" value="F:sequence-specific DNA binding"/>
    <property type="evidence" value="ECO:0007669"/>
    <property type="project" value="InterPro"/>
</dbReference>
<reference evidence="10" key="1">
    <citation type="submission" date="2020-06" db="EMBL/GenBank/DDBJ databases">
        <title>WGS assembly of Ceratodon purpureus strain R40.</title>
        <authorList>
            <person name="Carey S.B."/>
            <person name="Jenkins J."/>
            <person name="Shu S."/>
            <person name="Lovell J.T."/>
            <person name="Sreedasyam A."/>
            <person name="Maumus F."/>
            <person name="Tiley G.P."/>
            <person name="Fernandez-Pozo N."/>
            <person name="Barry K."/>
            <person name="Chen C."/>
            <person name="Wang M."/>
            <person name="Lipzen A."/>
            <person name="Daum C."/>
            <person name="Saski C.A."/>
            <person name="Payton A.C."/>
            <person name="Mcbreen J.C."/>
            <person name="Conrad R.E."/>
            <person name="Kollar L.M."/>
            <person name="Olsson S."/>
            <person name="Huttunen S."/>
            <person name="Landis J.B."/>
            <person name="Wickett N.J."/>
            <person name="Johnson M.G."/>
            <person name="Rensing S.A."/>
            <person name="Grimwood J."/>
            <person name="Schmutz J."/>
            <person name="Mcdaniel S.F."/>
        </authorList>
    </citation>
    <scope>NUCLEOTIDE SEQUENCE</scope>
    <source>
        <strain evidence="10">R40</strain>
    </source>
</reference>
<evidence type="ECO:0000256" key="8">
    <source>
        <dbReference type="SAM" id="MobiDB-lite"/>
    </source>
</evidence>
<feature type="region of interest" description="Disordered" evidence="8">
    <location>
        <begin position="1"/>
        <end position="94"/>
    </location>
</feature>
<feature type="compositionally biased region" description="Basic residues" evidence="8">
    <location>
        <begin position="131"/>
        <end position="140"/>
    </location>
</feature>
<dbReference type="EMBL" id="CM026422">
    <property type="protein sequence ID" value="KAG0588462.1"/>
    <property type="molecule type" value="Genomic_DNA"/>
</dbReference>
<feature type="region of interest" description="Disordered" evidence="8">
    <location>
        <begin position="108"/>
        <end position="146"/>
    </location>
</feature>
<feature type="compositionally biased region" description="Basic residues" evidence="8">
    <location>
        <begin position="814"/>
        <end position="824"/>
    </location>
</feature>
<evidence type="ECO:0000256" key="3">
    <source>
        <dbReference type="ARBA" id="ARBA00023015"/>
    </source>
</evidence>
<feature type="region of interest" description="Disordered" evidence="8">
    <location>
        <begin position="595"/>
        <end position="665"/>
    </location>
</feature>
<protein>
    <recommendedName>
        <fullName evidence="9">BZIP domain-containing protein</fullName>
    </recommendedName>
</protein>
<keyword evidence="7" id="KW-0175">Coiled coil</keyword>
<feature type="coiled-coil region" evidence="7">
    <location>
        <begin position="382"/>
        <end position="461"/>
    </location>
</feature>
<comment type="caution">
    <text evidence="10">The sequence shown here is derived from an EMBL/GenBank/DDBJ whole genome shotgun (WGS) entry which is preliminary data.</text>
</comment>